<feature type="signal peptide" evidence="3">
    <location>
        <begin position="1"/>
        <end position="25"/>
    </location>
</feature>
<accession>A0A4U3MP19</accession>
<feature type="chain" id="PRO_5020575157" evidence="3">
    <location>
        <begin position="26"/>
        <end position="301"/>
    </location>
</feature>
<dbReference type="SUPFAM" id="SSF53850">
    <property type="entry name" value="Periplasmic binding protein-like II"/>
    <property type="match status" value="1"/>
</dbReference>
<dbReference type="GO" id="GO:0043190">
    <property type="term" value="C:ATP-binding cassette (ABC) transporter complex"/>
    <property type="evidence" value="ECO:0007669"/>
    <property type="project" value="InterPro"/>
</dbReference>
<dbReference type="OrthoDB" id="286202at2"/>
<protein>
    <submittedName>
        <fullName evidence="4">Phosphate/phosphite/phosphonate ABC transporter substrate-binding protein</fullName>
    </submittedName>
</protein>
<dbReference type="Proteomes" id="UP000308705">
    <property type="component" value="Unassembled WGS sequence"/>
</dbReference>
<dbReference type="Pfam" id="PF12974">
    <property type="entry name" value="Phosphonate-bd"/>
    <property type="match status" value="1"/>
</dbReference>
<keyword evidence="5" id="KW-1185">Reference proteome</keyword>
<gene>
    <name evidence="4" type="primary">phnD</name>
    <name evidence="4" type="ORF">FDA94_00625</name>
</gene>
<dbReference type="PROSITE" id="PS51257">
    <property type="entry name" value="PROKAR_LIPOPROTEIN"/>
    <property type="match status" value="1"/>
</dbReference>
<keyword evidence="2 3" id="KW-0732">Signal</keyword>
<evidence type="ECO:0000256" key="1">
    <source>
        <dbReference type="ARBA" id="ARBA00007162"/>
    </source>
</evidence>
<dbReference type="GO" id="GO:0055085">
    <property type="term" value="P:transmembrane transport"/>
    <property type="evidence" value="ECO:0007669"/>
    <property type="project" value="InterPro"/>
</dbReference>
<sequence length="301" mass="31558">MTRRLIAAFAVLLLTAVGCGSGGHAGHGQGKLRVGVVPNISPEKQRAQYEPLRAYLAGKLGTDVELFVATNYAGVVAALTAGRLDVAYLGGLTYVQAEAQTKIVPLVTEVDQETGTPEYLSAIVVKADSAYQTTKEVVDGGGAFAFGDISSTSGSLYPRIMISEAGAHCDTGDLMACPPLKAVTFTGGHDATAQAVAKGDVEAGGIELRILHRLEKQGSVPTGALRVVETRNVMGYPWVAHPNLPEATRTAVTDAFLAIDQPQLLDLMRAKKFAPVTAADYDEVRTQAATLGLLTPKQGQP</sequence>
<name>A0A4U3MP19_9ACTN</name>
<dbReference type="PANTHER" id="PTHR35841:SF1">
    <property type="entry name" value="PHOSPHONATES-BINDING PERIPLASMIC PROTEIN"/>
    <property type="match status" value="1"/>
</dbReference>
<dbReference type="Gene3D" id="3.40.190.10">
    <property type="entry name" value="Periplasmic binding protein-like II"/>
    <property type="match status" value="2"/>
</dbReference>
<organism evidence="4 5">
    <name type="scientific">Herbidospora galbida</name>
    <dbReference type="NCBI Taxonomy" id="2575442"/>
    <lineage>
        <taxon>Bacteria</taxon>
        <taxon>Bacillati</taxon>
        <taxon>Actinomycetota</taxon>
        <taxon>Actinomycetes</taxon>
        <taxon>Streptosporangiales</taxon>
        <taxon>Streptosporangiaceae</taxon>
        <taxon>Herbidospora</taxon>
    </lineage>
</organism>
<evidence type="ECO:0000256" key="2">
    <source>
        <dbReference type="ARBA" id="ARBA00022729"/>
    </source>
</evidence>
<dbReference type="AlphaFoldDB" id="A0A4U3MP19"/>
<evidence type="ECO:0000256" key="3">
    <source>
        <dbReference type="SAM" id="SignalP"/>
    </source>
</evidence>
<dbReference type="NCBIfam" id="TIGR01098">
    <property type="entry name" value="3A0109s03R"/>
    <property type="match status" value="1"/>
</dbReference>
<comment type="caution">
    <text evidence="4">The sequence shown here is derived from an EMBL/GenBank/DDBJ whole genome shotgun (WGS) entry which is preliminary data.</text>
</comment>
<dbReference type="RefSeq" id="WP_137245039.1">
    <property type="nucleotide sequence ID" value="NZ_SZQA01000001.1"/>
</dbReference>
<evidence type="ECO:0000313" key="4">
    <source>
        <dbReference type="EMBL" id="TKK91345.1"/>
    </source>
</evidence>
<comment type="similarity">
    <text evidence="1">Belongs to the phosphate/phosphite/phosphonate binding protein family.</text>
</comment>
<proteinExistence type="inferred from homology"/>
<dbReference type="PANTHER" id="PTHR35841">
    <property type="entry name" value="PHOSPHONATES-BINDING PERIPLASMIC PROTEIN"/>
    <property type="match status" value="1"/>
</dbReference>
<dbReference type="InterPro" id="IPR005770">
    <property type="entry name" value="PhnD"/>
</dbReference>
<evidence type="ECO:0000313" key="5">
    <source>
        <dbReference type="Proteomes" id="UP000308705"/>
    </source>
</evidence>
<reference evidence="4 5" key="1">
    <citation type="submission" date="2019-04" db="EMBL/GenBank/DDBJ databases">
        <title>Herbidospora sp. NEAU-GS14.nov., a novel actinomycete isolated from soil.</title>
        <authorList>
            <person name="Han L."/>
        </authorList>
    </citation>
    <scope>NUCLEOTIDE SEQUENCE [LARGE SCALE GENOMIC DNA]</scope>
    <source>
        <strain evidence="4 5">NEAU-GS14</strain>
    </source>
</reference>
<dbReference type="EMBL" id="SZQA01000001">
    <property type="protein sequence ID" value="TKK91345.1"/>
    <property type="molecule type" value="Genomic_DNA"/>
</dbReference>